<dbReference type="Proteomes" id="UP001302274">
    <property type="component" value="Unassembled WGS sequence"/>
</dbReference>
<gene>
    <name evidence="2" type="ORF">SHI21_13545</name>
</gene>
<dbReference type="Gene3D" id="3.10.100.10">
    <property type="entry name" value="Mannose-Binding Protein A, subunit A"/>
    <property type="match status" value="1"/>
</dbReference>
<evidence type="ECO:0000313" key="3">
    <source>
        <dbReference type="Proteomes" id="UP001302274"/>
    </source>
</evidence>
<sequence>MSKFNMAIILTLIMVILLGLASCGDSTSGINGTGATSTSFKKIYLAAGVFSTGDYGVGDIDLTCSSGYQALIGTSTRHPDIGSGAANWILQANTEYRRADGTTVIGTTNASAVFTFPLTNSFGSSAGSYYTGIESNWSVDQTKNCGDWGSMADDRTYGNALSTTSAAISAGVHNCGTSGPAAFVLCVEQ</sequence>
<dbReference type="InterPro" id="IPR016186">
    <property type="entry name" value="C-type_lectin-like/link_sf"/>
</dbReference>
<reference evidence="2 3" key="1">
    <citation type="submission" date="2023-11" db="EMBL/GenBank/DDBJ databases">
        <title>A Novel Polar Bacteriovorax (B. antarcticus) Isolated from the Biocrust in Antarctica.</title>
        <authorList>
            <person name="Mun W."/>
            <person name="Choi S.Y."/>
            <person name="Mitchell R.J."/>
        </authorList>
    </citation>
    <scope>NUCLEOTIDE SEQUENCE [LARGE SCALE GENOMIC DNA]</scope>
    <source>
        <strain evidence="2 3">PP10</strain>
    </source>
</reference>
<keyword evidence="3" id="KW-1185">Reference proteome</keyword>
<dbReference type="PROSITE" id="PS51257">
    <property type="entry name" value="PROKAR_LIPOPROTEIN"/>
    <property type="match status" value="1"/>
</dbReference>
<dbReference type="InterPro" id="IPR016187">
    <property type="entry name" value="CTDL_fold"/>
</dbReference>
<dbReference type="InterPro" id="IPR011448">
    <property type="entry name" value="DUF1554"/>
</dbReference>
<dbReference type="SUPFAM" id="SSF56436">
    <property type="entry name" value="C-type lectin-like"/>
    <property type="match status" value="1"/>
</dbReference>
<evidence type="ECO:0000313" key="2">
    <source>
        <dbReference type="EMBL" id="MEA9357243.1"/>
    </source>
</evidence>
<protein>
    <submittedName>
        <fullName evidence="2">DUF1554 domain-containing protein</fullName>
    </submittedName>
</protein>
<feature type="domain" description="DUF1554" evidence="1">
    <location>
        <begin position="68"/>
        <end position="160"/>
    </location>
</feature>
<dbReference type="Pfam" id="PF07588">
    <property type="entry name" value="DUF1554"/>
    <property type="match status" value="1"/>
</dbReference>
<evidence type="ECO:0000259" key="1">
    <source>
        <dbReference type="Pfam" id="PF07588"/>
    </source>
</evidence>
<name>A0ABU5VW06_9BACT</name>
<organism evidence="2 3">
    <name type="scientific">Bacteriovorax antarcticus</name>
    <dbReference type="NCBI Taxonomy" id="3088717"/>
    <lineage>
        <taxon>Bacteria</taxon>
        <taxon>Pseudomonadati</taxon>
        <taxon>Bdellovibrionota</taxon>
        <taxon>Bacteriovoracia</taxon>
        <taxon>Bacteriovoracales</taxon>
        <taxon>Bacteriovoracaceae</taxon>
        <taxon>Bacteriovorax</taxon>
    </lineage>
</organism>
<dbReference type="EMBL" id="JAYGJQ010000002">
    <property type="protein sequence ID" value="MEA9357243.1"/>
    <property type="molecule type" value="Genomic_DNA"/>
</dbReference>
<comment type="caution">
    <text evidence="2">The sequence shown here is derived from an EMBL/GenBank/DDBJ whole genome shotgun (WGS) entry which is preliminary data.</text>
</comment>
<accession>A0ABU5VW06</accession>
<dbReference type="RefSeq" id="WP_323577171.1">
    <property type="nucleotide sequence ID" value="NZ_JAYGJQ010000002.1"/>
</dbReference>
<proteinExistence type="predicted"/>